<dbReference type="GO" id="GO:0003676">
    <property type="term" value="F:nucleic acid binding"/>
    <property type="evidence" value="ECO:0007669"/>
    <property type="project" value="InterPro"/>
</dbReference>
<reference evidence="1 2" key="1">
    <citation type="journal article" date="2019" name="Commun. Biol.">
        <title>The bagworm genome reveals a unique fibroin gene that provides high tensile strength.</title>
        <authorList>
            <person name="Kono N."/>
            <person name="Nakamura H."/>
            <person name="Ohtoshi R."/>
            <person name="Tomita M."/>
            <person name="Numata K."/>
            <person name="Arakawa K."/>
        </authorList>
    </citation>
    <scope>NUCLEOTIDE SEQUENCE [LARGE SCALE GENOMIC DNA]</scope>
</reference>
<gene>
    <name evidence="1" type="ORF">EVAR_26805_1</name>
</gene>
<dbReference type="AlphaFoldDB" id="A0A4C1WG42"/>
<proteinExistence type="predicted"/>
<keyword evidence="2" id="KW-1185">Reference proteome</keyword>
<dbReference type="STRING" id="151549.A0A4C1WG42"/>
<name>A0A4C1WG42_EUMVA</name>
<dbReference type="Proteomes" id="UP000299102">
    <property type="component" value="Unassembled WGS sequence"/>
</dbReference>
<dbReference type="EMBL" id="BGZK01000537">
    <property type="protein sequence ID" value="GBP49097.1"/>
    <property type="molecule type" value="Genomic_DNA"/>
</dbReference>
<evidence type="ECO:0000313" key="2">
    <source>
        <dbReference type="Proteomes" id="UP000299102"/>
    </source>
</evidence>
<dbReference type="OrthoDB" id="9996331at2759"/>
<accession>A0A4C1WG42</accession>
<sequence length="127" mass="14832">MQNYLCGSDGRPNVMRRPGERYAQSSTQERVAYGEGSIMFWGRLCVIARTELIFICRVRRNQNLNVARYITDILVEYVMPFAGYIRQNFRFLQDDAKPTHLMSLNSTWKKSGSMLLSRQREFPTITP</sequence>
<comment type="caution">
    <text evidence="1">The sequence shown here is derived from an EMBL/GenBank/DDBJ whole genome shotgun (WGS) entry which is preliminary data.</text>
</comment>
<organism evidence="1 2">
    <name type="scientific">Eumeta variegata</name>
    <name type="common">Bagworm moth</name>
    <name type="synonym">Eumeta japonica</name>
    <dbReference type="NCBI Taxonomy" id="151549"/>
    <lineage>
        <taxon>Eukaryota</taxon>
        <taxon>Metazoa</taxon>
        <taxon>Ecdysozoa</taxon>
        <taxon>Arthropoda</taxon>
        <taxon>Hexapoda</taxon>
        <taxon>Insecta</taxon>
        <taxon>Pterygota</taxon>
        <taxon>Neoptera</taxon>
        <taxon>Endopterygota</taxon>
        <taxon>Lepidoptera</taxon>
        <taxon>Glossata</taxon>
        <taxon>Ditrysia</taxon>
        <taxon>Tineoidea</taxon>
        <taxon>Psychidae</taxon>
        <taxon>Oiketicinae</taxon>
        <taxon>Eumeta</taxon>
    </lineage>
</organism>
<dbReference type="Gene3D" id="3.30.420.10">
    <property type="entry name" value="Ribonuclease H-like superfamily/Ribonuclease H"/>
    <property type="match status" value="1"/>
</dbReference>
<dbReference type="InterPro" id="IPR036397">
    <property type="entry name" value="RNaseH_sf"/>
</dbReference>
<evidence type="ECO:0000313" key="1">
    <source>
        <dbReference type="EMBL" id="GBP49097.1"/>
    </source>
</evidence>
<protein>
    <submittedName>
        <fullName evidence="1">Uncharacterized protein</fullName>
    </submittedName>
</protein>